<protein>
    <submittedName>
        <fullName evidence="2">Uncharacterized protein</fullName>
    </submittedName>
</protein>
<name>A0AAV4DZJ4_9GAST</name>
<sequence length="106" mass="12900">MVEEEEEEEKEEEEEVEEEEEEQEEVEEEMEEEEDLYMHLVPFTDRSFDLHRAYGRRREFSTKDNSYFCCLRSETRSSGDVVYQKNDEDIMDRKKVKRIGTERGLS</sequence>
<reference evidence="2 3" key="1">
    <citation type="journal article" date="2021" name="Elife">
        <title>Chloroplast acquisition without the gene transfer in kleptoplastic sea slugs, Plakobranchus ocellatus.</title>
        <authorList>
            <person name="Maeda T."/>
            <person name="Takahashi S."/>
            <person name="Yoshida T."/>
            <person name="Shimamura S."/>
            <person name="Takaki Y."/>
            <person name="Nagai Y."/>
            <person name="Toyoda A."/>
            <person name="Suzuki Y."/>
            <person name="Arimoto A."/>
            <person name="Ishii H."/>
            <person name="Satoh N."/>
            <person name="Nishiyama T."/>
            <person name="Hasebe M."/>
            <person name="Maruyama T."/>
            <person name="Minagawa J."/>
            <person name="Obokata J."/>
            <person name="Shigenobu S."/>
        </authorList>
    </citation>
    <scope>NUCLEOTIDE SEQUENCE [LARGE SCALE GENOMIC DNA]</scope>
</reference>
<dbReference type="AlphaFoldDB" id="A0AAV4DZJ4"/>
<comment type="caution">
    <text evidence="2">The sequence shown here is derived from an EMBL/GenBank/DDBJ whole genome shotgun (WGS) entry which is preliminary data.</text>
</comment>
<organism evidence="2 3">
    <name type="scientific">Plakobranchus ocellatus</name>
    <dbReference type="NCBI Taxonomy" id="259542"/>
    <lineage>
        <taxon>Eukaryota</taxon>
        <taxon>Metazoa</taxon>
        <taxon>Spiralia</taxon>
        <taxon>Lophotrochozoa</taxon>
        <taxon>Mollusca</taxon>
        <taxon>Gastropoda</taxon>
        <taxon>Heterobranchia</taxon>
        <taxon>Euthyneura</taxon>
        <taxon>Panpulmonata</taxon>
        <taxon>Sacoglossa</taxon>
        <taxon>Placobranchoidea</taxon>
        <taxon>Plakobranchidae</taxon>
        <taxon>Plakobranchus</taxon>
    </lineage>
</organism>
<keyword evidence="3" id="KW-1185">Reference proteome</keyword>
<feature type="region of interest" description="Disordered" evidence="1">
    <location>
        <begin position="1"/>
        <end position="34"/>
    </location>
</feature>
<dbReference type="EMBL" id="BLXT01008499">
    <property type="protein sequence ID" value="GFO49752.1"/>
    <property type="molecule type" value="Genomic_DNA"/>
</dbReference>
<evidence type="ECO:0000313" key="3">
    <source>
        <dbReference type="Proteomes" id="UP000735302"/>
    </source>
</evidence>
<evidence type="ECO:0000256" key="1">
    <source>
        <dbReference type="SAM" id="MobiDB-lite"/>
    </source>
</evidence>
<dbReference type="Proteomes" id="UP000735302">
    <property type="component" value="Unassembled WGS sequence"/>
</dbReference>
<gene>
    <name evidence="2" type="ORF">PoB_007625700</name>
</gene>
<accession>A0AAV4DZJ4</accession>
<evidence type="ECO:0000313" key="2">
    <source>
        <dbReference type="EMBL" id="GFO49752.1"/>
    </source>
</evidence>
<proteinExistence type="predicted"/>